<evidence type="ECO:0000256" key="13">
    <source>
        <dbReference type="SAM" id="MobiDB-lite"/>
    </source>
</evidence>
<evidence type="ECO:0000259" key="17">
    <source>
        <dbReference type="PROSITE" id="PS50215"/>
    </source>
</evidence>
<dbReference type="GO" id="GO:0004222">
    <property type="term" value="F:metalloendopeptidase activity"/>
    <property type="evidence" value="ECO:0007669"/>
    <property type="project" value="InterPro"/>
</dbReference>
<evidence type="ECO:0000256" key="6">
    <source>
        <dbReference type="ARBA" id="ARBA00022989"/>
    </source>
</evidence>
<dbReference type="Gene3D" id="4.10.70.10">
    <property type="entry name" value="Disintegrin domain"/>
    <property type="match status" value="1"/>
</dbReference>
<dbReference type="SUPFAM" id="SSF55486">
    <property type="entry name" value="Metalloproteases ('zincins'), catalytic domain"/>
    <property type="match status" value="1"/>
</dbReference>
<dbReference type="InterPro" id="IPR001762">
    <property type="entry name" value="Disintegrin_dom"/>
</dbReference>
<dbReference type="RefSeq" id="XP_025029420.1">
    <property type="nucleotide sequence ID" value="XM_025173652.1"/>
</dbReference>
<evidence type="ECO:0000256" key="14">
    <source>
        <dbReference type="SAM" id="Phobius"/>
    </source>
</evidence>
<evidence type="ECO:0000256" key="3">
    <source>
        <dbReference type="ARBA" id="ARBA00022525"/>
    </source>
</evidence>
<evidence type="ECO:0000256" key="7">
    <source>
        <dbReference type="ARBA" id="ARBA00023136"/>
    </source>
</evidence>
<keyword evidence="18" id="KW-1185">Reference proteome</keyword>
<evidence type="ECO:0000256" key="8">
    <source>
        <dbReference type="ARBA" id="ARBA00023157"/>
    </source>
</evidence>
<keyword evidence="12" id="KW-0862">Zinc</keyword>
<feature type="transmembrane region" description="Helical" evidence="14">
    <location>
        <begin position="655"/>
        <end position="679"/>
    </location>
</feature>
<dbReference type="SUPFAM" id="SSF57552">
    <property type="entry name" value="Blood coagulation inhibitor (disintegrin)"/>
    <property type="match status" value="1"/>
</dbReference>
<sequence>MTFMTSALPVYSYNGKGDLIADYPYIQDNCYYRGYVDGVADSQVILSTCSGLWGHLQMETLRYEIEPIESSRTFQHLIYRKVAEQKEPCRGVVEGDADFASGKVRMVANESLSPSAREESTFGSHAPVRYLEYYAVVDQSKCVALKRNETASVILVTQLMANVHAMYFEIGLHVYLVGLELWTERDYIQIHAKNLYKTLTEFYYYATYELQHRVYFDHAGLITNQGSPDGLAWGEHICDHNHASVSAMRSEDDVVKDALNIAHQLGHTFGFRHDDAPDSRTQHCDCGCAEMGKCVMVTQLNTVKCLRLSNCSREIYYNLIRQGKECLLNVPSKIAKPKMCGNGVVDENEECDCGFDEEIKGERILTFFLPKRPKAKTQQWIRWSGSHFSFANYLESKDLTECRRNSCCQKDCTLKMGTNCVYGLCCEKCKFSGRGALCRGSASECDLPEFCNGSSADCPADVHKQDGTLCGTSGSCYRGKCHDLQQHCTDLFGQGAEVAPLKCFREVNMLGDRSGNCVMDRRRFKKCQEKDILCGRLQCVHVKKIPITGAGQGIIQTPVEDTTCWGTEFHFGEDAYDLGAVRDGTSCGADKVCLNRSCVDRVVLNSDCDLARCNNRGVCNSNRNCHCSSGWAPPFCRSIGSGGSVDSGPPSHFRWALVLLLARSFLLILILLVMFIFAISKRKQLAVWFTKFQNKIRRGTADTGSVRKEPLERVPAGQPAPLKDHLMVKKEPSLSGPGL</sequence>
<dbReference type="OMA" id="YEIQPVE"/>
<keyword evidence="9" id="KW-1199">Hemostasis impairing toxin</keyword>
<evidence type="ECO:0000313" key="19">
    <source>
        <dbReference type="RefSeq" id="XP_025029420.1"/>
    </source>
</evidence>
<dbReference type="Pfam" id="PF08516">
    <property type="entry name" value="ADAM_CR"/>
    <property type="match status" value="1"/>
</dbReference>
<dbReference type="InterPro" id="IPR024079">
    <property type="entry name" value="MetalloPept_cat_dom_sf"/>
</dbReference>
<keyword evidence="8 11" id="KW-1015">Disulfide bond</keyword>
<evidence type="ECO:0000256" key="1">
    <source>
        <dbReference type="ARBA" id="ARBA00004167"/>
    </source>
</evidence>
<evidence type="ECO:0000256" key="4">
    <source>
        <dbReference type="ARBA" id="ARBA00022656"/>
    </source>
</evidence>
<evidence type="ECO:0000256" key="5">
    <source>
        <dbReference type="ARBA" id="ARBA00022692"/>
    </source>
</evidence>
<comment type="subcellular location">
    <subcellularLocation>
        <location evidence="1">Membrane</location>
        <topology evidence="1">Single-pass membrane protein</topology>
    </subcellularLocation>
    <subcellularLocation>
        <location evidence="2">Secreted</location>
    </subcellularLocation>
</comment>
<evidence type="ECO:0000259" key="16">
    <source>
        <dbReference type="PROSITE" id="PS50214"/>
    </source>
</evidence>
<keyword evidence="5 14" id="KW-0812">Transmembrane</keyword>
<dbReference type="InterPro" id="IPR036436">
    <property type="entry name" value="Disintegrin_dom_sf"/>
</dbReference>
<protein>
    <submittedName>
        <fullName evidence="19">Disintegrin and metalloproteinase domain-containing protein 9-like</fullName>
    </submittedName>
</protein>
<dbReference type="PANTHER" id="PTHR11905">
    <property type="entry name" value="ADAM A DISINTEGRIN AND METALLOPROTEASE DOMAIN"/>
    <property type="match status" value="1"/>
</dbReference>
<evidence type="ECO:0000256" key="11">
    <source>
        <dbReference type="PROSITE-ProRule" id="PRU00076"/>
    </source>
</evidence>
<name>A0A9F5MYR7_PYTBI</name>
<dbReference type="SMART" id="SM00050">
    <property type="entry name" value="DISIN"/>
    <property type="match status" value="1"/>
</dbReference>
<dbReference type="GO" id="GO:0090729">
    <property type="term" value="F:toxin activity"/>
    <property type="evidence" value="ECO:0007669"/>
    <property type="project" value="UniProtKB-KW"/>
</dbReference>
<dbReference type="InterPro" id="IPR000742">
    <property type="entry name" value="EGF"/>
</dbReference>
<dbReference type="PROSITE" id="PS50026">
    <property type="entry name" value="EGF_3"/>
    <property type="match status" value="1"/>
</dbReference>
<organism evidence="18 19">
    <name type="scientific">Python bivittatus</name>
    <name type="common">Burmese python</name>
    <name type="synonym">Python molurus bivittatus</name>
    <dbReference type="NCBI Taxonomy" id="176946"/>
    <lineage>
        <taxon>Eukaryota</taxon>
        <taxon>Metazoa</taxon>
        <taxon>Chordata</taxon>
        <taxon>Craniata</taxon>
        <taxon>Vertebrata</taxon>
        <taxon>Euteleostomi</taxon>
        <taxon>Lepidosauria</taxon>
        <taxon>Squamata</taxon>
        <taxon>Bifurcata</taxon>
        <taxon>Unidentata</taxon>
        <taxon>Episquamata</taxon>
        <taxon>Toxicofera</taxon>
        <taxon>Serpentes</taxon>
        <taxon>Henophidia</taxon>
        <taxon>Pythonidae</taxon>
        <taxon>Python</taxon>
    </lineage>
</organism>
<evidence type="ECO:0000259" key="15">
    <source>
        <dbReference type="PROSITE" id="PS50026"/>
    </source>
</evidence>
<dbReference type="Proteomes" id="UP000695026">
    <property type="component" value="Unplaced"/>
</dbReference>
<dbReference type="PROSITE" id="PS50215">
    <property type="entry name" value="ADAM_MEPRO"/>
    <property type="match status" value="1"/>
</dbReference>
<dbReference type="PROSITE" id="PS50214">
    <property type="entry name" value="DISINTEGRIN_2"/>
    <property type="match status" value="1"/>
</dbReference>
<dbReference type="AlphaFoldDB" id="A0A9F5MYR7"/>
<evidence type="ECO:0000256" key="2">
    <source>
        <dbReference type="ARBA" id="ARBA00004613"/>
    </source>
</evidence>
<evidence type="ECO:0000256" key="12">
    <source>
        <dbReference type="PROSITE-ProRule" id="PRU00276"/>
    </source>
</evidence>
<feature type="binding site" evidence="12">
    <location>
        <position position="267"/>
    </location>
    <ligand>
        <name>Zn(2+)</name>
        <dbReference type="ChEBI" id="CHEBI:29105"/>
        <note>catalytic</note>
    </ligand>
</feature>
<feature type="region of interest" description="Disordered" evidence="13">
    <location>
        <begin position="703"/>
        <end position="739"/>
    </location>
</feature>
<keyword evidence="4" id="KW-0800">Toxin</keyword>
<gene>
    <name evidence="19" type="primary">LOC103064722</name>
</gene>
<dbReference type="PROSITE" id="PS00427">
    <property type="entry name" value="DISINTEGRIN_1"/>
    <property type="match status" value="1"/>
</dbReference>
<dbReference type="GO" id="GO:0008584">
    <property type="term" value="P:male gonad development"/>
    <property type="evidence" value="ECO:0007669"/>
    <property type="project" value="TreeGrafter"/>
</dbReference>
<dbReference type="PANTHER" id="PTHR11905:SF120">
    <property type="entry name" value="DISINTEGRIN AND METALLOPROTEINASE DOMAIN-CONTAINING PROTEIN 1A"/>
    <property type="match status" value="1"/>
</dbReference>
<reference evidence="19" key="1">
    <citation type="submission" date="2025-08" db="UniProtKB">
        <authorList>
            <consortium name="RefSeq"/>
        </authorList>
    </citation>
    <scope>IDENTIFICATION</scope>
    <source>
        <tissue evidence="19">Liver</tissue>
    </source>
</reference>
<dbReference type="InterPro" id="IPR034027">
    <property type="entry name" value="Reprolysin_adamalysin"/>
</dbReference>
<dbReference type="Pfam" id="PF00200">
    <property type="entry name" value="Disintegrin"/>
    <property type="match status" value="1"/>
</dbReference>
<keyword evidence="11" id="KW-0245">EGF-like domain</keyword>
<dbReference type="KEGG" id="pbi:103064722"/>
<dbReference type="PROSITE" id="PS01186">
    <property type="entry name" value="EGF_2"/>
    <property type="match status" value="1"/>
</dbReference>
<feature type="binding site" evidence="12">
    <location>
        <position position="273"/>
    </location>
    <ligand>
        <name>Zn(2+)</name>
        <dbReference type="ChEBI" id="CHEBI:29105"/>
        <note>catalytic</note>
    </ligand>
</feature>
<dbReference type="InterPro" id="IPR018358">
    <property type="entry name" value="Disintegrin_CS"/>
</dbReference>
<feature type="domain" description="Disintegrin" evidence="16">
    <location>
        <begin position="337"/>
        <end position="466"/>
    </location>
</feature>
<dbReference type="CDD" id="cd04269">
    <property type="entry name" value="ZnMc_adamalysin_II_like"/>
    <property type="match status" value="1"/>
</dbReference>
<feature type="compositionally biased region" description="Basic and acidic residues" evidence="13">
    <location>
        <begin position="722"/>
        <end position="732"/>
    </location>
</feature>
<dbReference type="GO" id="GO:0009897">
    <property type="term" value="C:external side of plasma membrane"/>
    <property type="evidence" value="ECO:0007669"/>
    <property type="project" value="TreeGrafter"/>
</dbReference>
<feature type="disulfide bond" evidence="10">
    <location>
        <begin position="438"/>
        <end position="458"/>
    </location>
</feature>
<dbReference type="SMART" id="SM00608">
    <property type="entry name" value="ACR"/>
    <property type="match status" value="1"/>
</dbReference>
<dbReference type="PRINTS" id="PR00289">
    <property type="entry name" value="DISINTEGRIN"/>
</dbReference>
<dbReference type="GO" id="GO:1990913">
    <property type="term" value="C:sperm head plasma membrane"/>
    <property type="evidence" value="ECO:0007669"/>
    <property type="project" value="TreeGrafter"/>
</dbReference>
<dbReference type="GeneID" id="103064722"/>
<feature type="disulfide bond" evidence="11">
    <location>
        <begin position="627"/>
        <end position="636"/>
    </location>
</feature>
<evidence type="ECO:0000256" key="9">
    <source>
        <dbReference type="ARBA" id="ARBA00023240"/>
    </source>
</evidence>
<dbReference type="GO" id="GO:0046872">
    <property type="term" value="F:metal ion binding"/>
    <property type="evidence" value="ECO:0007669"/>
    <property type="project" value="UniProtKB-KW"/>
</dbReference>
<keyword evidence="6 14" id="KW-1133">Transmembrane helix</keyword>
<dbReference type="InterPro" id="IPR001590">
    <property type="entry name" value="Peptidase_M12B"/>
</dbReference>
<dbReference type="GO" id="GO:0005576">
    <property type="term" value="C:extracellular region"/>
    <property type="evidence" value="ECO:0007669"/>
    <property type="project" value="UniProtKB-SubCell"/>
</dbReference>
<dbReference type="OrthoDB" id="5951731at2759"/>
<comment type="caution">
    <text evidence="11">Lacks conserved residue(s) required for the propagation of feature annotation.</text>
</comment>
<keyword evidence="7 14" id="KW-0472">Membrane</keyword>
<keyword evidence="3" id="KW-0964">Secreted</keyword>
<feature type="domain" description="Peptidase M12B" evidence="17">
    <location>
        <begin position="129"/>
        <end position="331"/>
    </location>
</feature>
<evidence type="ECO:0000256" key="10">
    <source>
        <dbReference type="PROSITE-ProRule" id="PRU00068"/>
    </source>
</evidence>
<feature type="domain" description="EGF-like" evidence="15">
    <location>
        <begin position="604"/>
        <end position="637"/>
    </location>
</feature>
<dbReference type="Gene3D" id="3.40.390.10">
    <property type="entry name" value="Collagenase (Catalytic Domain)"/>
    <property type="match status" value="1"/>
</dbReference>
<accession>A0A9F5MYR7</accession>
<proteinExistence type="predicted"/>
<feature type="binding site" evidence="12">
    <location>
        <position position="263"/>
    </location>
    <ligand>
        <name>Zn(2+)</name>
        <dbReference type="ChEBI" id="CHEBI:29105"/>
        <note>catalytic</note>
    </ligand>
</feature>
<dbReference type="Pfam" id="PF01421">
    <property type="entry name" value="Reprolysin"/>
    <property type="match status" value="1"/>
</dbReference>
<evidence type="ECO:0000313" key="18">
    <source>
        <dbReference type="Proteomes" id="UP000695026"/>
    </source>
</evidence>
<keyword evidence="12" id="KW-0479">Metal-binding</keyword>
<dbReference type="GO" id="GO:0006508">
    <property type="term" value="P:proteolysis"/>
    <property type="evidence" value="ECO:0007669"/>
    <property type="project" value="InterPro"/>
</dbReference>
<dbReference type="InterPro" id="IPR006586">
    <property type="entry name" value="ADAM_Cys-rich"/>
</dbReference>